<comment type="caution">
    <text evidence="1">The sequence shown here is derived from an EMBL/GenBank/DDBJ whole genome shotgun (WGS) entry which is preliminary data.</text>
</comment>
<organism evidence="1 2">
    <name type="scientific">Daphnia magna</name>
    <dbReference type="NCBI Taxonomy" id="35525"/>
    <lineage>
        <taxon>Eukaryota</taxon>
        <taxon>Metazoa</taxon>
        <taxon>Ecdysozoa</taxon>
        <taxon>Arthropoda</taxon>
        <taxon>Crustacea</taxon>
        <taxon>Branchiopoda</taxon>
        <taxon>Diplostraca</taxon>
        <taxon>Cladocera</taxon>
        <taxon>Anomopoda</taxon>
        <taxon>Daphniidae</taxon>
        <taxon>Daphnia</taxon>
    </lineage>
</organism>
<protein>
    <submittedName>
        <fullName evidence="1">Uncharacterized protein</fullName>
    </submittedName>
</protein>
<dbReference type="EMBL" id="JAOYFB010000038">
    <property type="protein sequence ID" value="KAK4026920.1"/>
    <property type="molecule type" value="Genomic_DNA"/>
</dbReference>
<accession>A0ABR0APE4</accession>
<gene>
    <name evidence="1" type="ORF">OUZ56_015943</name>
</gene>
<evidence type="ECO:0000313" key="1">
    <source>
        <dbReference type="EMBL" id="KAK4026920.1"/>
    </source>
</evidence>
<keyword evidence="2" id="KW-1185">Reference proteome</keyword>
<name>A0ABR0APE4_9CRUS</name>
<sequence length="60" mass="6893">MKIEEEMKKRGIQNLKEKKNKQLCYVDCCISEIVKVRHFVCSGGEFKLGGPLLCSCEDKQ</sequence>
<dbReference type="Proteomes" id="UP001234178">
    <property type="component" value="Unassembled WGS sequence"/>
</dbReference>
<reference evidence="1 2" key="1">
    <citation type="journal article" date="2023" name="Nucleic Acids Res.">
        <title>The hologenome of Daphnia magna reveals possible DNA methylation and microbiome-mediated evolution of the host genome.</title>
        <authorList>
            <person name="Chaturvedi A."/>
            <person name="Li X."/>
            <person name="Dhandapani V."/>
            <person name="Marshall H."/>
            <person name="Kissane S."/>
            <person name="Cuenca-Cambronero M."/>
            <person name="Asole G."/>
            <person name="Calvet F."/>
            <person name="Ruiz-Romero M."/>
            <person name="Marangio P."/>
            <person name="Guigo R."/>
            <person name="Rago D."/>
            <person name="Mirbahai L."/>
            <person name="Eastwood N."/>
            <person name="Colbourne J.K."/>
            <person name="Zhou J."/>
            <person name="Mallon E."/>
            <person name="Orsini L."/>
        </authorList>
    </citation>
    <scope>NUCLEOTIDE SEQUENCE [LARGE SCALE GENOMIC DNA]</scope>
    <source>
        <strain evidence="1">LRV0_1</strain>
    </source>
</reference>
<evidence type="ECO:0000313" key="2">
    <source>
        <dbReference type="Proteomes" id="UP001234178"/>
    </source>
</evidence>
<proteinExistence type="predicted"/>